<name>A0A6A3JE30_9STRA</name>
<evidence type="ECO:0000313" key="3">
    <source>
        <dbReference type="Proteomes" id="UP000435112"/>
    </source>
</evidence>
<sequence length="315" mass="36821">MQAAQFVKPGQGPMTSFTAKLTDLPARAPSRSTAQGHPKAPTNDYNSSTMVSQAVKVLPMFYSDTATVEKSRDFWELFEDHTDGFPDRSRLLVFRQKIKGRKAERWWNNSRIKSFRTLNARFHNQFLSRTADELWERLETTKRERGESVEEWGDRGSDLCESLDYPNPQMRYQLFRRELRNKRMLAILDASPASDISDECEWLMFKDMYHPIEEDDEFSEGESVKKSKSKPAGSALVEALTQQLKTFMEQQQQWHQRLAQRQWQPHGRRQTARRWWPPLKNQRRRMPAADNNAVGNRSAGFDLETTGWSTRVWAV</sequence>
<comment type="caution">
    <text evidence="2">The sequence shown here is derived from an EMBL/GenBank/DDBJ whole genome shotgun (WGS) entry which is preliminary data.</text>
</comment>
<organism evidence="2 3">
    <name type="scientific">Phytophthora rubi</name>
    <dbReference type="NCBI Taxonomy" id="129364"/>
    <lineage>
        <taxon>Eukaryota</taxon>
        <taxon>Sar</taxon>
        <taxon>Stramenopiles</taxon>
        <taxon>Oomycota</taxon>
        <taxon>Peronosporomycetes</taxon>
        <taxon>Peronosporales</taxon>
        <taxon>Peronosporaceae</taxon>
        <taxon>Phytophthora</taxon>
    </lineage>
</organism>
<dbReference type="EMBL" id="QXFU01001937">
    <property type="protein sequence ID" value="KAE8993000.1"/>
    <property type="molecule type" value="Genomic_DNA"/>
</dbReference>
<proteinExistence type="predicted"/>
<evidence type="ECO:0000313" key="2">
    <source>
        <dbReference type="EMBL" id="KAE8993000.1"/>
    </source>
</evidence>
<dbReference type="OrthoDB" id="121296at2759"/>
<protein>
    <recommendedName>
        <fullName evidence="4">Retrotransposon gag domain-containing protein</fullName>
    </recommendedName>
</protein>
<evidence type="ECO:0000256" key="1">
    <source>
        <dbReference type="SAM" id="MobiDB-lite"/>
    </source>
</evidence>
<gene>
    <name evidence="2" type="ORF">PR002_g20371</name>
</gene>
<dbReference type="AlphaFoldDB" id="A0A6A3JE30"/>
<dbReference type="Proteomes" id="UP000435112">
    <property type="component" value="Unassembled WGS sequence"/>
</dbReference>
<reference evidence="2 3" key="1">
    <citation type="submission" date="2018-09" db="EMBL/GenBank/DDBJ databases">
        <title>Genomic investigation of the strawberry pathogen Phytophthora fragariae indicates pathogenicity is determined by transcriptional variation in three key races.</title>
        <authorList>
            <person name="Adams T.M."/>
            <person name="Armitage A.D."/>
            <person name="Sobczyk M.K."/>
            <person name="Bates H.J."/>
            <person name="Dunwell J.M."/>
            <person name="Nellist C.F."/>
            <person name="Harrison R.J."/>
        </authorList>
    </citation>
    <scope>NUCLEOTIDE SEQUENCE [LARGE SCALE GENOMIC DNA]</scope>
    <source>
        <strain evidence="2 3">SCRP324</strain>
    </source>
</reference>
<feature type="region of interest" description="Disordered" evidence="1">
    <location>
        <begin position="27"/>
        <end position="46"/>
    </location>
</feature>
<evidence type="ECO:0008006" key="4">
    <source>
        <dbReference type="Google" id="ProtNLM"/>
    </source>
</evidence>
<accession>A0A6A3JE30</accession>